<protein>
    <recommendedName>
        <fullName evidence="3">DUF4276 family protein</fullName>
    </recommendedName>
</protein>
<reference evidence="2" key="1">
    <citation type="submission" date="2019-02" db="EMBL/GenBank/DDBJ databases">
        <title>Draft genome sequence of Planktothrix agardhii NIES-905.</title>
        <authorList>
            <person name="Yamaguchi H."/>
            <person name="Suzuki S."/>
            <person name="Kawachi M."/>
        </authorList>
    </citation>
    <scope>NUCLEOTIDE SEQUENCE [LARGE SCALE GENOMIC DNA]</scope>
    <source>
        <strain evidence="2">CCAP 1459/11A</strain>
    </source>
</reference>
<evidence type="ECO:0000313" key="1">
    <source>
        <dbReference type="EMBL" id="GDZ93975.1"/>
    </source>
</evidence>
<name>A0A4P5ZVB6_PLAAG</name>
<accession>A0A4P5ZVB6</accession>
<gene>
    <name evidence="1" type="ORF">PA905_19250</name>
</gene>
<sequence length="230" mass="27339">MNLYILVEGKNTEKKIYPSWLSYLLPQLKRVNFYDQVDKNSYFLISGHGYPNIIEHGIPNAIDKIHETGKYNYLVVCLDADEDTVEDRKTEVDEFIINNNIDLGKTELVTIIQNRCIETWLLGNRRMFNSIQPKESLLLDYANYYDVSTEDPEMMGSYTHKNHADFHYAYLKKIFRANNKVYTKNKPRDAQERYYLEQLMLRIQEQPQHLKTFQDLIEFCNMIRQKLSDS</sequence>
<evidence type="ECO:0000313" key="2">
    <source>
        <dbReference type="Proteomes" id="UP000299794"/>
    </source>
</evidence>
<dbReference type="RefSeq" id="WP_026786763.1">
    <property type="nucleotide sequence ID" value="NZ_BJCD01000039.1"/>
</dbReference>
<dbReference type="Proteomes" id="UP000299794">
    <property type="component" value="Unassembled WGS sequence"/>
</dbReference>
<organism evidence="1 2">
    <name type="scientific">Planktothrix agardhii CCAP 1459/11A</name>
    <dbReference type="NCBI Taxonomy" id="282420"/>
    <lineage>
        <taxon>Bacteria</taxon>
        <taxon>Bacillati</taxon>
        <taxon>Cyanobacteriota</taxon>
        <taxon>Cyanophyceae</taxon>
        <taxon>Oscillatoriophycideae</taxon>
        <taxon>Oscillatoriales</taxon>
        <taxon>Microcoleaceae</taxon>
        <taxon>Planktothrix</taxon>
    </lineage>
</organism>
<evidence type="ECO:0008006" key="3">
    <source>
        <dbReference type="Google" id="ProtNLM"/>
    </source>
</evidence>
<dbReference type="AlphaFoldDB" id="A0A4P5ZVB6"/>
<comment type="caution">
    <text evidence="1">The sequence shown here is derived from an EMBL/GenBank/DDBJ whole genome shotgun (WGS) entry which is preliminary data.</text>
</comment>
<dbReference type="EMBL" id="BJCD01000039">
    <property type="protein sequence ID" value="GDZ93975.1"/>
    <property type="molecule type" value="Genomic_DNA"/>
</dbReference>
<proteinExistence type="predicted"/>